<dbReference type="EMBL" id="GIFC01002744">
    <property type="protein sequence ID" value="MXU84827.1"/>
    <property type="molecule type" value="Transcribed_RNA"/>
</dbReference>
<name>A0A6B0U6N5_IXORI</name>
<proteinExistence type="predicted"/>
<protein>
    <submittedName>
        <fullName evidence="1">Putative secreted protein</fullName>
    </submittedName>
</protein>
<dbReference type="AlphaFoldDB" id="A0A6B0U6N5"/>
<organism evidence="1">
    <name type="scientific">Ixodes ricinus</name>
    <name type="common">Common tick</name>
    <name type="synonym">Acarus ricinus</name>
    <dbReference type="NCBI Taxonomy" id="34613"/>
    <lineage>
        <taxon>Eukaryota</taxon>
        <taxon>Metazoa</taxon>
        <taxon>Ecdysozoa</taxon>
        <taxon>Arthropoda</taxon>
        <taxon>Chelicerata</taxon>
        <taxon>Arachnida</taxon>
        <taxon>Acari</taxon>
        <taxon>Parasitiformes</taxon>
        <taxon>Ixodida</taxon>
        <taxon>Ixodoidea</taxon>
        <taxon>Ixodidae</taxon>
        <taxon>Ixodinae</taxon>
        <taxon>Ixodes</taxon>
    </lineage>
</organism>
<reference evidence="1" key="1">
    <citation type="submission" date="2019-12" db="EMBL/GenBank/DDBJ databases">
        <title>An insight into the sialome of adult female Ixodes ricinus ticks feeding for 6 days.</title>
        <authorList>
            <person name="Perner J."/>
            <person name="Ribeiro J.M.C."/>
        </authorList>
    </citation>
    <scope>NUCLEOTIDE SEQUENCE</scope>
    <source>
        <strain evidence="1">Semi-engorged</strain>
        <tissue evidence="1">Salivary glands</tissue>
    </source>
</reference>
<accession>A0A6B0U6N5</accession>
<sequence length="83" mass="9412">MLISVLSSCLLPFRRSSSFCALCTLSETHISVRNSHKVLMTGPCRFASTLHTCRILSMWHLSSGVNLWLKIAKLLIRWIHLST</sequence>
<evidence type="ECO:0000313" key="1">
    <source>
        <dbReference type="EMBL" id="MXU84827.1"/>
    </source>
</evidence>